<feature type="compositionally biased region" description="Basic residues" evidence="1">
    <location>
        <begin position="51"/>
        <end position="61"/>
    </location>
</feature>
<reference evidence="2" key="4">
    <citation type="submission" date="2019-03" db="UniProtKB">
        <authorList>
            <consortium name="EnsemblPlants"/>
        </authorList>
    </citation>
    <scope>IDENTIFICATION</scope>
</reference>
<keyword evidence="3" id="KW-1185">Reference proteome</keyword>
<dbReference type="EnsemblPlants" id="AET6Gv20828600.38">
    <property type="protein sequence ID" value="AET6Gv20828600.38"/>
    <property type="gene ID" value="AET6Gv20828600"/>
</dbReference>
<dbReference type="Proteomes" id="UP000015105">
    <property type="component" value="Chromosome 6D"/>
</dbReference>
<protein>
    <submittedName>
        <fullName evidence="2">Uncharacterized protein</fullName>
    </submittedName>
</protein>
<proteinExistence type="predicted"/>
<feature type="region of interest" description="Disordered" evidence="1">
    <location>
        <begin position="1"/>
        <end position="61"/>
    </location>
</feature>
<name>A0A453PQU6_AEGTS</name>
<organism evidence="2 3">
    <name type="scientific">Aegilops tauschii subsp. strangulata</name>
    <name type="common">Goatgrass</name>
    <dbReference type="NCBI Taxonomy" id="200361"/>
    <lineage>
        <taxon>Eukaryota</taxon>
        <taxon>Viridiplantae</taxon>
        <taxon>Streptophyta</taxon>
        <taxon>Embryophyta</taxon>
        <taxon>Tracheophyta</taxon>
        <taxon>Spermatophyta</taxon>
        <taxon>Magnoliopsida</taxon>
        <taxon>Liliopsida</taxon>
        <taxon>Poales</taxon>
        <taxon>Poaceae</taxon>
        <taxon>BOP clade</taxon>
        <taxon>Pooideae</taxon>
        <taxon>Triticodae</taxon>
        <taxon>Triticeae</taxon>
        <taxon>Triticinae</taxon>
        <taxon>Aegilops</taxon>
    </lineage>
</organism>
<evidence type="ECO:0000256" key="1">
    <source>
        <dbReference type="SAM" id="MobiDB-lite"/>
    </source>
</evidence>
<reference evidence="3" key="1">
    <citation type="journal article" date="2014" name="Science">
        <title>Ancient hybridizations among the ancestral genomes of bread wheat.</title>
        <authorList>
            <consortium name="International Wheat Genome Sequencing Consortium,"/>
            <person name="Marcussen T."/>
            <person name="Sandve S.R."/>
            <person name="Heier L."/>
            <person name="Spannagl M."/>
            <person name="Pfeifer M."/>
            <person name="Jakobsen K.S."/>
            <person name="Wulff B.B."/>
            <person name="Steuernagel B."/>
            <person name="Mayer K.F."/>
            <person name="Olsen O.A."/>
        </authorList>
    </citation>
    <scope>NUCLEOTIDE SEQUENCE [LARGE SCALE GENOMIC DNA]</scope>
    <source>
        <strain evidence="3">cv. AL8/78</strain>
    </source>
</reference>
<dbReference type="AlphaFoldDB" id="A0A453PQU6"/>
<evidence type="ECO:0000313" key="3">
    <source>
        <dbReference type="Proteomes" id="UP000015105"/>
    </source>
</evidence>
<reference evidence="2" key="3">
    <citation type="journal article" date="2017" name="Nature">
        <title>Genome sequence of the progenitor of the wheat D genome Aegilops tauschii.</title>
        <authorList>
            <person name="Luo M.C."/>
            <person name="Gu Y.Q."/>
            <person name="Puiu D."/>
            <person name="Wang H."/>
            <person name="Twardziok S.O."/>
            <person name="Deal K.R."/>
            <person name="Huo N."/>
            <person name="Zhu T."/>
            <person name="Wang L."/>
            <person name="Wang Y."/>
            <person name="McGuire P.E."/>
            <person name="Liu S."/>
            <person name="Long H."/>
            <person name="Ramasamy R.K."/>
            <person name="Rodriguez J.C."/>
            <person name="Van S.L."/>
            <person name="Yuan L."/>
            <person name="Wang Z."/>
            <person name="Xia Z."/>
            <person name="Xiao L."/>
            <person name="Anderson O.D."/>
            <person name="Ouyang S."/>
            <person name="Liang Y."/>
            <person name="Zimin A.V."/>
            <person name="Pertea G."/>
            <person name="Qi P."/>
            <person name="Bennetzen J.L."/>
            <person name="Dai X."/>
            <person name="Dawson M.W."/>
            <person name="Muller H.G."/>
            <person name="Kugler K."/>
            <person name="Rivarola-Duarte L."/>
            <person name="Spannagl M."/>
            <person name="Mayer K.F.X."/>
            <person name="Lu F.H."/>
            <person name="Bevan M.W."/>
            <person name="Leroy P."/>
            <person name="Li P."/>
            <person name="You F.M."/>
            <person name="Sun Q."/>
            <person name="Liu Z."/>
            <person name="Lyons E."/>
            <person name="Wicker T."/>
            <person name="Salzberg S.L."/>
            <person name="Devos K.M."/>
            <person name="Dvorak J."/>
        </authorList>
    </citation>
    <scope>NUCLEOTIDE SEQUENCE [LARGE SCALE GENOMIC DNA]</scope>
    <source>
        <strain evidence="2">cv. AL8/78</strain>
    </source>
</reference>
<reference evidence="2" key="5">
    <citation type="journal article" date="2021" name="G3 (Bethesda)">
        <title>Aegilops tauschii genome assembly Aet v5.0 features greater sequence contiguity and improved annotation.</title>
        <authorList>
            <person name="Wang L."/>
            <person name="Zhu T."/>
            <person name="Rodriguez J.C."/>
            <person name="Deal K.R."/>
            <person name="Dubcovsky J."/>
            <person name="McGuire P.E."/>
            <person name="Lux T."/>
            <person name="Spannagl M."/>
            <person name="Mayer K.F.X."/>
            <person name="Baldrich P."/>
            <person name="Meyers B.C."/>
            <person name="Huo N."/>
            <person name="Gu Y.Q."/>
            <person name="Zhou H."/>
            <person name="Devos K.M."/>
            <person name="Bennetzen J.L."/>
            <person name="Unver T."/>
            <person name="Budak H."/>
            <person name="Gulick P.J."/>
            <person name="Galiba G."/>
            <person name="Kalapos B."/>
            <person name="Nelson D.R."/>
            <person name="Li P."/>
            <person name="You F.M."/>
            <person name="Luo M.C."/>
            <person name="Dvorak J."/>
        </authorList>
    </citation>
    <scope>NUCLEOTIDE SEQUENCE [LARGE SCALE GENOMIC DNA]</scope>
    <source>
        <strain evidence="2">cv. AL8/78</strain>
    </source>
</reference>
<dbReference type="Gramene" id="AET6Gv20828600.38">
    <property type="protein sequence ID" value="AET6Gv20828600.38"/>
    <property type="gene ID" value="AET6Gv20828600"/>
</dbReference>
<evidence type="ECO:0000313" key="2">
    <source>
        <dbReference type="EnsemblPlants" id="AET6Gv20828600.38"/>
    </source>
</evidence>
<reference evidence="3" key="2">
    <citation type="journal article" date="2017" name="Nat. Plants">
        <title>The Aegilops tauschii genome reveals multiple impacts of transposons.</title>
        <authorList>
            <person name="Zhao G."/>
            <person name="Zou C."/>
            <person name="Li K."/>
            <person name="Wang K."/>
            <person name="Li T."/>
            <person name="Gao L."/>
            <person name="Zhang X."/>
            <person name="Wang H."/>
            <person name="Yang Z."/>
            <person name="Liu X."/>
            <person name="Jiang W."/>
            <person name="Mao L."/>
            <person name="Kong X."/>
            <person name="Jiao Y."/>
            <person name="Jia J."/>
        </authorList>
    </citation>
    <scope>NUCLEOTIDE SEQUENCE [LARGE SCALE GENOMIC DNA]</scope>
    <source>
        <strain evidence="3">cv. AL8/78</strain>
    </source>
</reference>
<accession>A0A453PQU6</accession>
<sequence length="61" mass="6521">MYTLNNLDKKRTHAHTNSRVASLLTPLCPFSASASPGSRSPPPSSRTSAPRSRRSRPSAGT</sequence>